<comment type="caution">
    <text evidence="1">The sequence shown here is derived from an EMBL/GenBank/DDBJ whole genome shotgun (WGS) entry which is preliminary data.</text>
</comment>
<sequence>MGYLRCNRRHAALPGRLAVSTADKWQAVSFGDLQIQAPIPDDNKPVVGNIYCAHCGNRLTLTTSSRNKRMPYEPYRKKYGHSINVTTTTVEENLTTLHSHTA</sequence>
<protein>
    <submittedName>
        <fullName evidence="1">Uncharacterized protein</fullName>
    </submittedName>
</protein>
<gene>
    <name evidence="1" type="ORF">SDC9_126172</name>
</gene>
<name>A0A645CQG4_9ZZZZ</name>
<accession>A0A645CQG4</accession>
<reference evidence="1" key="1">
    <citation type="submission" date="2019-08" db="EMBL/GenBank/DDBJ databases">
        <authorList>
            <person name="Kucharzyk K."/>
            <person name="Murdoch R.W."/>
            <person name="Higgins S."/>
            <person name="Loffler F."/>
        </authorList>
    </citation>
    <scope>NUCLEOTIDE SEQUENCE</scope>
</reference>
<organism evidence="1">
    <name type="scientific">bioreactor metagenome</name>
    <dbReference type="NCBI Taxonomy" id="1076179"/>
    <lineage>
        <taxon>unclassified sequences</taxon>
        <taxon>metagenomes</taxon>
        <taxon>ecological metagenomes</taxon>
    </lineage>
</organism>
<proteinExistence type="predicted"/>
<dbReference type="AlphaFoldDB" id="A0A645CQG4"/>
<dbReference type="EMBL" id="VSSQ01029143">
    <property type="protein sequence ID" value="MPM79139.1"/>
    <property type="molecule type" value="Genomic_DNA"/>
</dbReference>
<evidence type="ECO:0000313" key="1">
    <source>
        <dbReference type="EMBL" id="MPM79139.1"/>
    </source>
</evidence>